<sequence>MSTGYYDSISVGKGRWLDYSGRWFWKSGIVPCGYLFATSSMGFLQFLSLWGPANRSTDIAVSALVRDPEKSSSKSSSRSSSSLSSVATHQRVLLLHGPKQPYTEVSGHPTPMLLDDREILVRNRFIGLNPIDWKAPDFNFGIPELPYISGRELVGEVAIRPRRKSRFKPGDLVIVVATDYRDLRKAAYQEYVVVTDFNAARLPPNIPAESGSALGVAFVAAAICLGICTGLDFSGVAHGPDLLSIVRQLDPSRLPEDIRSECLTGIDKAERAKKGDWLAIWGGSSTSAFMLNQIARLLGIRTISILDHRKHALKMSAASITRSDILVDNHNHERAIEIVRSATNNRLRFAVDTVGRETAGRLLHCLQQHPSPVEGGANTKSPSAHLTGLTGLPKISPPTNTQFHTVPIKVFHEVPEVGETLMLWLERLLSRRLLVPPTVLGVGEGFGSVNAALDRMRRGEVSGGRMVVRVP</sequence>
<evidence type="ECO:0000313" key="5">
    <source>
        <dbReference type="Proteomes" id="UP000053617"/>
    </source>
</evidence>
<dbReference type="SUPFAM" id="SSF50129">
    <property type="entry name" value="GroES-like"/>
    <property type="match status" value="1"/>
</dbReference>
<accession>A0A0D2JKH7</accession>
<name>A0A0D2JKH7_9EURO</name>
<reference evidence="4 5" key="1">
    <citation type="submission" date="2015-01" db="EMBL/GenBank/DDBJ databases">
        <title>The Genome Sequence of Rhinocladiella mackenzie CBS 650.93.</title>
        <authorList>
            <consortium name="The Broad Institute Genomics Platform"/>
            <person name="Cuomo C."/>
            <person name="de Hoog S."/>
            <person name="Gorbushina A."/>
            <person name="Stielow B."/>
            <person name="Teixiera M."/>
            <person name="Abouelleil A."/>
            <person name="Chapman S.B."/>
            <person name="Priest M."/>
            <person name="Young S.K."/>
            <person name="Wortman J."/>
            <person name="Nusbaum C."/>
            <person name="Birren B."/>
        </authorList>
    </citation>
    <scope>NUCLEOTIDE SEQUENCE [LARGE SCALE GENOMIC DNA]</scope>
    <source>
        <strain evidence="4 5">CBS 650.93</strain>
    </source>
</reference>
<dbReference type="HOGENOM" id="CLU_026673_16_2_1"/>
<dbReference type="InterPro" id="IPR047122">
    <property type="entry name" value="Trans-enoyl_RdTase-like"/>
</dbReference>
<protein>
    <recommendedName>
        <fullName evidence="3">Alcohol dehydrogenase-like N-terminal domain-containing protein</fullName>
    </recommendedName>
</protein>
<dbReference type="Gene3D" id="3.40.50.720">
    <property type="entry name" value="NAD(P)-binding Rossmann-like Domain"/>
    <property type="match status" value="1"/>
</dbReference>
<gene>
    <name evidence="4" type="ORF">Z518_01051</name>
</gene>
<dbReference type="PANTHER" id="PTHR43482:SF2">
    <property type="entry name" value="ZINC-BINDING DEHYDROGENASE FAMILY, PUTATIVE (AFU_ORTHOLOGUE AFUA_3G15030)-RELATED"/>
    <property type="match status" value="1"/>
</dbReference>
<dbReference type="Gene3D" id="3.90.180.10">
    <property type="entry name" value="Medium-chain alcohol dehydrogenases, catalytic domain"/>
    <property type="match status" value="1"/>
</dbReference>
<organism evidence="4 5">
    <name type="scientific">Rhinocladiella mackenziei CBS 650.93</name>
    <dbReference type="NCBI Taxonomy" id="1442369"/>
    <lineage>
        <taxon>Eukaryota</taxon>
        <taxon>Fungi</taxon>
        <taxon>Dikarya</taxon>
        <taxon>Ascomycota</taxon>
        <taxon>Pezizomycotina</taxon>
        <taxon>Eurotiomycetes</taxon>
        <taxon>Chaetothyriomycetidae</taxon>
        <taxon>Chaetothyriales</taxon>
        <taxon>Herpotrichiellaceae</taxon>
        <taxon>Rhinocladiella</taxon>
    </lineage>
</organism>
<dbReference type="InterPro" id="IPR036291">
    <property type="entry name" value="NAD(P)-bd_dom_sf"/>
</dbReference>
<dbReference type="OrthoDB" id="10257049at2759"/>
<proteinExistence type="inferred from homology"/>
<dbReference type="GO" id="GO:0016651">
    <property type="term" value="F:oxidoreductase activity, acting on NAD(P)H"/>
    <property type="evidence" value="ECO:0007669"/>
    <property type="project" value="InterPro"/>
</dbReference>
<dbReference type="VEuPathDB" id="FungiDB:Z518_01051"/>
<dbReference type="RefSeq" id="XP_013277106.1">
    <property type="nucleotide sequence ID" value="XM_013421652.1"/>
</dbReference>
<comment type="similarity">
    <text evidence="1">Belongs to the zinc-containing alcohol dehydrogenase family.</text>
</comment>
<keyword evidence="5" id="KW-1185">Reference proteome</keyword>
<dbReference type="GeneID" id="25289122"/>
<dbReference type="PANTHER" id="PTHR43482">
    <property type="entry name" value="PROTEIN AST1-RELATED"/>
    <property type="match status" value="1"/>
</dbReference>
<feature type="domain" description="Alcohol dehydrogenase-like N-terminal" evidence="3">
    <location>
        <begin position="116"/>
        <end position="203"/>
    </location>
</feature>
<dbReference type="InterPro" id="IPR052585">
    <property type="entry name" value="Lipid_raft_assoc_Zn_ADH"/>
</dbReference>
<dbReference type="CDD" id="cd08249">
    <property type="entry name" value="enoyl_reductase_like"/>
    <property type="match status" value="1"/>
</dbReference>
<dbReference type="InterPro" id="IPR013154">
    <property type="entry name" value="ADH-like_N"/>
</dbReference>
<dbReference type="Pfam" id="PF08240">
    <property type="entry name" value="ADH_N"/>
    <property type="match status" value="1"/>
</dbReference>
<evidence type="ECO:0000313" key="4">
    <source>
        <dbReference type="EMBL" id="KIX09970.1"/>
    </source>
</evidence>
<dbReference type="EMBL" id="KN847475">
    <property type="protein sequence ID" value="KIX09970.1"/>
    <property type="molecule type" value="Genomic_DNA"/>
</dbReference>
<dbReference type="InterPro" id="IPR011032">
    <property type="entry name" value="GroES-like_sf"/>
</dbReference>
<dbReference type="SUPFAM" id="SSF51735">
    <property type="entry name" value="NAD(P)-binding Rossmann-fold domains"/>
    <property type="match status" value="1"/>
</dbReference>
<evidence type="ECO:0000256" key="1">
    <source>
        <dbReference type="ARBA" id="ARBA00008072"/>
    </source>
</evidence>
<dbReference type="STRING" id="1442369.A0A0D2JKH7"/>
<dbReference type="Proteomes" id="UP000053617">
    <property type="component" value="Unassembled WGS sequence"/>
</dbReference>
<keyword evidence="2" id="KW-0560">Oxidoreductase</keyword>
<evidence type="ECO:0000256" key="2">
    <source>
        <dbReference type="ARBA" id="ARBA00023002"/>
    </source>
</evidence>
<evidence type="ECO:0000259" key="3">
    <source>
        <dbReference type="Pfam" id="PF08240"/>
    </source>
</evidence>
<dbReference type="AlphaFoldDB" id="A0A0D2JKH7"/>